<evidence type="ECO:0000256" key="3">
    <source>
        <dbReference type="ARBA" id="ARBA00023139"/>
    </source>
</evidence>
<evidence type="ECO:0000256" key="4">
    <source>
        <dbReference type="ARBA" id="ARBA00023237"/>
    </source>
</evidence>
<dbReference type="PANTHER" id="PTHR37423:SF1">
    <property type="entry name" value="OUTER MEMBRANE PROTEIN ASSEMBLY FACTOR BAMD"/>
    <property type="match status" value="1"/>
</dbReference>
<dbReference type="GO" id="GO:0043165">
    <property type="term" value="P:Gram-negative-bacterium-type cell outer membrane assembly"/>
    <property type="evidence" value="ECO:0007669"/>
    <property type="project" value="UniProtKB-UniRule"/>
</dbReference>
<comment type="function">
    <text evidence="6">Part of the outer membrane protein assembly complex, which is involved in assembly and insertion of beta-barrel proteins into the outer membrane.</text>
</comment>
<dbReference type="InterPro" id="IPR011990">
    <property type="entry name" value="TPR-like_helical_dom_sf"/>
</dbReference>
<keyword evidence="2 6" id="KW-0472">Membrane</keyword>
<dbReference type="EMBL" id="SNZE01000028">
    <property type="protein sequence ID" value="TDR29026.1"/>
    <property type="molecule type" value="Genomic_DNA"/>
</dbReference>
<dbReference type="Pfam" id="PF13525">
    <property type="entry name" value="YfiO"/>
    <property type="match status" value="1"/>
</dbReference>
<dbReference type="Proteomes" id="UP000294480">
    <property type="component" value="Unassembled WGS sequence"/>
</dbReference>
<accession>A0A4R6Y1K3</accession>
<dbReference type="HAMAP" id="MF_00922">
    <property type="entry name" value="OM_assembly_BamD"/>
    <property type="match status" value="1"/>
</dbReference>
<protein>
    <recommendedName>
        <fullName evidence="6">Outer membrane protein assembly factor BamD</fullName>
    </recommendedName>
</protein>
<reference evidence="8 9" key="1">
    <citation type="submission" date="2019-03" db="EMBL/GenBank/DDBJ databases">
        <title>Genomic Encyclopedia of Type Strains, Phase IV (KMG-IV): sequencing the most valuable type-strain genomes for metagenomic binning, comparative biology and taxonomic classification.</title>
        <authorList>
            <person name="Goeker M."/>
        </authorList>
    </citation>
    <scope>NUCLEOTIDE SEQUENCE [LARGE SCALE GENOMIC DNA]</scope>
    <source>
        <strain evidence="8 9">DSM 102852</strain>
    </source>
</reference>
<keyword evidence="4 6" id="KW-0998">Cell outer membrane</keyword>
<name>A0A4R6Y1K3_9BURK</name>
<evidence type="ECO:0000313" key="8">
    <source>
        <dbReference type="EMBL" id="TDR29026.1"/>
    </source>
</evidence>
<comment type="similarity">
    <text evidence="6">Belongs to the BamD family.</text>
</comment>
<comment type="subcellular location">
    <subcellularLocation>
        <location evidence="6">Cell outer membrane</location>
    </subcellularLocation>
</comment>
<dbReference type="PANTHER" id="PTHR37423">
    <property type="entry name" value="SOLUBLE LYTIC MUREIN TRANSGLYCOSYLASE-RELATED"/>
    <property type="match status" value="1"/>
</dbReference>
<evidence type="ECO:0000313" key="9">
    <source>
        <dbReference type="Proteomes" id="UP000294480"/>
    </source>
</evidence>
<dbReference type="AlphaFoldDB" id="A0A4R6Y1K3"/>
<organism evidence="8 9">
    <name type="scientific">Hydromonas duriensis</name>
    <dbReference type="NCBI Taxonomy" id="1527608"/>
    <lineage>
        <taxon>Bacteria</taxon>
        <taxon>Pseudomonadati</taxon>
        <taxon>Pseudomonadota</taxon>
        <taxon>Betaproteobacteria</taxon>
        <taxon>Burkholderiales</taxon>
        <taxon>Burkholderiaceae</taxon>
        <taxon>Hydromonas</taxon>
    </lineage>
</organism>
<sequence length="273" mass="31048">MLVSVTLLSACSGLGSKKEVNEFAGWSVDKIYTNARDEMTNKDYKRASQLLEATIAQYPFSAQSIQAQLELPYVFWKDDERTKALAAADRFIALNGSHPKVDYVYYLKGLINFNQNVSYLATLTGEQLNDRDPKAAKDSFEAFKTLVEKFPNSRYAKDSRERMRYLVNTMAKHETGVAQYYLERKAYVAAINRAQEVLRNYDGTPATEDALIIMVKAYEGLNLQDLRNDTFSVLKKNYPNTTMSLKPTSKSWLEMLGMRSDRKKALVEVPAPQ</sequence>
<keyword evidence="5" id="KW-0449">Lipoprotein</keyword>
<evidence type="ECO:0000256" key="6">
    <source>
        <dbReference type="HAMAP-Rule" id="MF_00922"/>
    </source>
</evidence>
<dbReference type="Gene3D" id="1.25.40.10">
    <property type="entry name" value="Tetratricopeptide repeat domain"/>
    <property type="match status" value="1"/>
</dbReference>
<dbReference type="InterPro" id="IPR039565">
    <property type="entry name" value="BamD-like"/>
</dbReference>
<keyword evidence="1 6" id="KW-0732">Signal</keyword>
<evidence type="ECO:0000259" key="7">
    <source>
        <dbReference type="Pfam" id="PF13525"/>
    </source>
</evidence>
<dbReference type="GO" id="GO:1990063">
    <property type="term" value="C:Bam protein complex"/>
    <property type="evidence" value="ECO:0007669"/>
    <property type="project" value="TreeGrafter"/>
</dbReference>
<dbReference type="InterPro" id="IPR017689">
    <property type="entry name" value="BamD"/>
</dbReference>
<dbReference type="NCBIfam" id="TIGR03302">
    <property type="entry name" value="OM_YfiO"/>
    <property type="match status" value="1"/>
</dbReference>
<proteinExistence type="inferred from homology"/>
<keyword evidence="3" id="KW-0564">Palmitate</keyword>
<evidence type="ECO:0000256" key="1">
    <source>
        <dbReference type="ARBA" id="ARBA00022729"/>
    </source>
</evidence>
<evidence type="ECO:0000256" key="5">
    <source>
        <dbReference type="ARBA" id="ARBA00023288"/>
    </source>
</evidence>
<gene>
    <name evidence="6" type="primary">bamD</name>
    <name evidence="8" type="ORF">DFR44_12817</name>
</gene>
<keyword evidence="9" id="KW-1185">Reference proteome</keyword>
<evidence type="ECO:0000256" key="2">
    <source>
        <dbReference type="ARBA" id="ARBA00023136"/>
    </source>
</evidence>
<dbReference type="CDD" id="cd15830">
    <property type="entry name" value="BamD"/>
    <property type="match status" value="1"/>
</dbReference>
<comment type="subunit">
    <text evidence="6">Part of the Bam complex.</text>
</comment>
<comment type="caution">
    <text evidence="8">The sequence shown here is derived from an EMBL/GenBank/DDBJ whole genome shotgun (WGS) entry which is preliminary data.</text>
</comment>
<dbReference type="GO" id="GO:0051205">
    <property type="term" value="P:protein insertion into membrane"/>
    <property type="evidence" value="ECO:0007669"/>
    <property type="project" value="UniProtKB-UniRule"/>
</dbReference>
<feature type="domain" description="Outer membrane lipoprotein BamD-like" evidence="7">
    <location>
        <begin position="29"/>
        <end position="228"/>
    </location>
</feature>